<feature type="coiled-coil region" evidence="3">
    <location>
        <begin position="262"/>
        <end position="289"/>
    </location>
</feature>
<dbReference type="Gene3D" id="1.10.287.470">
    <property type="entry name" value="Helix hairpin bin"/>
    <property type="match status" value="1"/>
</dbReference>
<evidence type="ECO:0000313" key="6">
    <source>
        <dbReference type="EMBL" id="BAC09346.1"/>
    </source>
</evidence>
<name>Q8DHZ9_THEVB</name>
<keyword evidence="5" id="KW-1133">Transmembrane helix</keyword>
<dbReference type="PATRIC" id="fig|197221.4.peg.1876"/>
<feature type="coiled-coil region" evidence="3">
    <location>
        <begin position="127"/>
        <end position="232"/>
    </location>
</feature>
<accession>Q8DHZ9</accession>
<evidence type="ECO:0000256" key="2">
    <source>
        <dbReference type="ARBA" id="ARBA00023054"/>
    </source>
</evidence>
<keyword evidence="2 3" id="KW-0175">Coiled coil</keyword>
<evidence type="ECO:0000256" key="3">
    <source>
        <dbReference type="SAM" id="Coils"/>
    </source>
</evidence>
<proteinExistence type="predicted"/>
<sequence length="423" mass="46786">MKVERANMTNSSSSAAATKPPGSNERRRIFRIVRIGLGITLIGLAVYLLWWRQRYVVSRVGYLNGTVMTLYARIAGTLTLEPLRPGELLKAGTTIGFIRNDRNPQLETDRQNLETRLGVALAQQRGLQEKRNSRMALIAQLERYQQSQHILETRFAQEAVQRTLGELRQAQEALAIARIEAERYTALVEAGAVARQVADEAVSRAKQAAKFVESQQAELRRQQTALQAARQGLQLDASRTFSFPQIRLIDLQIEVVDIDAELLALATTIAELRREIANIKQQLSLQRLATVNVPTTVVVWSVIHKTGEFGIPLAAGDPIVKVLDCSDVWATALVAERENPRLRVGQEATVRLLDGSDRRLRGIVRAIRGGPGKVEVGENVAVPPPDLVRNELAVDVQLQNLPEDFSAERFCGVGQSVEVVFGG</sequence>
<comment type="subcellular location">
    <subcellularLocation>
        <location evidence="1">Cell envelope</location>
    </subcellularLocation>
</comment>
<dbReference type="STRING" id="197221.gene:10748399"/>
<evidence type="ECO:0000313" key="7">
    <source>
        <dbReference type="Proteomes" id="UP000000440"/>
    </source>
</evidence>
<dbReference type="SMR" id="Q8DHZ9"/>
<dbReference type="EMBL" id="BA000039">
    <property type="protein sequence ID" value="BAC09346.1"/>
    <property type="molecule type" value="Genomic_DNA"/>
</dbReference>
<feature type="region of interest" description="Disordered" evidence="4">
    <location>
        <begin position="1"/>
        <end position="22"/>
    </location>
</feature>
<organism evidence="6 7">
    <name type="scientific">Thermosynechococcus vestitus (strain NIES-2133 / IAM M-273 / BP-1)</name>
    <dbReference type="NCBI Taxonomy" id="197221"/>
    <lineage>
        <taxon>Bacteria</taxon>
        <taxon>Bacillati</taxon>
        <taxon>Cyanobacteriota</taxon>
        <taxon>Cyanophyceae</taxon>
        <taxon>Acaryochloridales</taxon>
        <taxon>Thermosynechococcaceae</taxon>
        <taxon>Thermosynechococcus</taxon>
    </lineage>
</organism>
<keyword evidence="5" id="KW-0812">Transmembrane</keyword>
<dbReference type="Proteomes" id="UP000000440">
    <property type="component" value="Chromosome"/>
</dbReference>
<dbReference type="Gene3D" id="2.40.30.170">
    <property type="match status" value="1"/>
</dbReference>
<evidence type="ECO:0000256" key="4">
    <source>
        <dbReference type="SAM" id="MobiDB-lite"/>
    </source>
</evidence>
<feature type="transmembrane region" description="Helical" evidence="5">
    <location>
        <begin position="32"/>
        <end position="51"/>
    </location>
</feature>
<dbReference type="InterPro" id="IPR050465">
    <property type="entry name" value="UPF0194_transport"/>
</dbReference>
<reference evidence="6 7" key="1">
    <citation type="journal article" date="2002" name="DNA Res.">
        <title>Complete genome structure of the thermophilic cyanobacterium Thermosynechococcus elongatus BP-1.</title>
        <authorList>
            <person name="Nakamura Y."/>
            <person name="Kaneko T."/>
            <person name="Sato S."/>
            <person name="Ikeuchi M."/>
            <person name="Katoh H."/>
            <person name="Sasamoto S."/>
            <person name="Watanabe A."/>
            <person name="Iriguchi M."/>
            <person name="Kawashima K."/>
            <person name="Kimura T."/>
            <person name="Kishida Y."/>
            <person name="Kiyokawa C."/>
            <person name="Kohara M."/>
            <person name="Matsumoto M."/>
            <person name="Matsuno A."/>
            <person name="Nakazaki N."/>
            <person name="Shimpo S."/>
            <person name="Sugimoto M."/>
            <person name="Takeuchi C."/>
            <person name="Yamada M."/>
            <person name="Tabata S."/>
        </authorList>
    </citation>
    <scope>NUCLEOTIDE SEQUENCE [LARGE SCALE GENOMIC DNA]</scope>
    <source>
        <strain evidence="7">IAM M-273 / NIES-2133 / BP-1</strain>
    </source>
</reference>
<keyword evidence="7" id="KW-1185">Reference proteome</keyword>
<evidence type="ECO:0000256" key="5">
    <source>
        <dbReference type="SAM" id="Phobius"/>
    </source>
</evidence>
<dbReference type="PANTHER" id="PTHR32347:SF29">
    <property type="entry name" value="UPF0194 MEMBRANE PROTEIN YBHG"/>
    <property type="match status" value="1"/>
</dbReference>
<dbReference type="KEGG" id="tel:tlr1794"/>
<evidence type="ECO:0000256" key="1">
    <source>
        <dbReference type="ARBA" id="ARBA00004196"/>
    </source>
</evidence>
<dbReference type="eggNOG" id="COG1566">
    <property type="taxonomic scope" value="Bacteria"/>
</dbReference>
<dbReference type="PANTHER" id="PTHR32347">
    <property type="entry name" value="EFFLUX SYSTEM COMPONENT YKNX-RELATED"/>
    <property type="match status" value="1"/>
</dbReference>
<gene>
    <name evidence="6" type="ordered locus">tlr1794</name>
</gene>
<dbReference type="AlphaFoldDB" id="Q8DHZ9"/>
<keyword evidence="5" id="KW-0472">Membrane</keyword>
<dbReference type="GO" id="GO:0030313">
    <property type="term" value="C:cell envelope"/>
    <property type="evidence" value="ECO:0007669"/>
    <property type="project" value="UniProtKB-SubCell"/>
</dbReference>
<dbReference type="EnsemblBacteria" id="BAC09346">
    <property type="protein sequence ID" value="BAC09346"/>
    <property type="gene ID" value="BAC09346"/>
</dbReference>
<protein>
    <submittedName>
        <fullName evidence="6">Tlr1794 protein</fullName>
    </submittedName>
</protein>